<dbReference type="SUPFAM" id="SSF49464">
    <property type="entry name" value="Carboxypeptidase regulatory domain-like"/>
    <property type="match status" value="1"/>
</dbReference>
<dbReference type="Proteomes" id="UP001597480">
    <property type="component" value="Unassembled WGS sequence"/>
</dbReference>
<feature type="signal peptide" evidence="1">
    <location>
        <begin position="1"/>
        <end position="19"/>
    </location>
</feature>
<protein>
    <submittedName>
        <fullName evidence="2">Carboxypeptidase-like regulatory domain-containing protein</fullName>
    </submittedName>
</protein>
<dbReference type="RefSeq" id="WP_379822542.1">
    <property type="nucleotide sequence ID" value="NZ_JBHUMD010000030.1"/>
</dbReference>
<dbReference type="InterPro" id="IPR008969">
    <property type="entry name" value="CarboxyPept-like_regulatory"/>
</dbReference>
<evidence type="ECO:0000313" key="2">
    <source>
        <dbReference type="EMBL" id="MFD2603651.1"/>
    </source>
</evidence>
<evidence type="ECO:0000313" key="3">
    <source>
        <dbReference type="Proteomes" id="UP001597480"/>
    </source>
</evidence>
<organism evidence="2 3">
    <name type="scientific">Flavobacterium suzhouense</name>
    <dbReference type="NCBI Taxonomy" id="1529638"/>
    <lineage>
        <taxon>Bacteria</taxon>
        <taxon>Pseudomonadati</taxon>
        <taxon>Bacteroidota</taxon>
        <taxon>Flavobacteriia</taxon>
        <taxon>Flavobacteriales</taxon>
        <taxon>Flavobacteriaceae</taxon>
        <taxon>Flavobacterium</taxon>
    </lineage>
</organism>
<keyword evidence="3" id="KW-1185">Reference proteome</keyword>
<evidence type="ECO:0000256" key="1">
    <source>
        <dbReference type="SAM" id="SignalP"/>
    </source>
</evidence>
<sequence>MHKSFCLLLLSMISFTSFAQIKGTILDNTTKDPIPYVNISVKGEKNIALSADENGNFNLPDDISATTDIFFSAVGFGDVSLKTSEIKETVFLTPQPIELNEVTIGNKKGEHSIVVNPIKKAKNTWTGHAGGSSAILMMASYIPYKPEYEATPFLDKIQFKLETLKENTFNMRIYSANEDGSPGDYLYNKNILVNVKPKQKSAIVDFSKSLIRIPEEGLFVVMEIITIKQNRLGDTNDDKFPAHLYAYGPGFVCEMTDVPLGWAYKEGKWQQNPKTERGYGRIVVEMTLTD</sequence>
<dbReference type="Gene3D" id="2.60.40.1120">
    <property type="entry name" value="Carboxypeptidase-like, regulatory domain"/>
    <property type="match status" value="1"/>
</dbReference>
<feature type="chain" id="PRO_5045183252" evidence="1">
    <location>
        <begin position="20"/>
        <end position="290"/>
    </location>
</feature>
<name>A0ABW5NX91_9FLAO</name>
<gene>
    <name evidence="2" type="ORF">ACFSR3_16425</name>
</gene>
<keyword evidence="1" id="KW-0732">Signal</keyword>
<dbReference type="EMBL" id="JBHUMD010000030">
    <property type="protein sequence ID" value="MFD2603651.1"/>
    <property type="molecule type" value="Genomic_DNA"/>
</dbReference>
<accession>A0ABW5NX91</accession>
<dbReference type="Pfam" id="PF13715">
    <property type="entry name" value="CarbopepD_reg_2"/>
    <property type="match status" value="1"/>
</dbReference>
<comment type="caution">
    <text evidence="2">The sequence shown here is derived from an EMBL/GenBank/DDBJ whole genome shotgun (WGS) entry which is preliminary data.</text>
</comment>
<reference evidence="3" key="1">
    <citation type="journal article" date="2019" name="Int. J. Syst. Evol. Microbiol.">
        <title>The Global Catalogue of Microorganisms (GCM) 10K type strain sequencing project: providing services to taxonomists for standard genome sequencing and annotation.</title>
        <authorList>
            <consortium name="The Broad Institute Genomics Platform"/>
            <consortium name="The Broad Institute Genome Sequencing Center for Infectious Disease"/>
            <person name="Wu L."/>
            <person name="Ma J."/>
        </authorList>
    </citation>
    <scope>NUCLEOTIDE SEQUENCE [LARGE SCALE GENOMIC DNA]</scope>
    <source>
        <strain evidence="3">KCTC 42107</strain>
    </source>
</reference>
<proteinExistence type="predicted"/>